<gene>
    <name evidence="1" type="ORF">RAG0_17056</name>
</gene>
<evidence type="ECO:0000313" key="2">
    <source>
        <dbReference type="Proteomes" id="UP000178912"/>
    </source>
</evidence>
<protein>
    <submittedName>
        <fullName evidence="1">Uncharacterized protein</fullName>
    </submittedName>
</protein>
<dbReference type="AlphaFoldDB" id="A0A1E1LST3"/>
<evidence type="ECO:0000313" key="1">
    <source>
        <dbReference type="EMBL" id="CZT13563.1"/>
    </source>
</evidence>
<keyword evidence="2" id="KW-1185">Reference proteome</keyword>
<dbReference type="Proteomes" id="UP000178912">
    <property type="component" value="Unassembled WGS sequence"/>
</dbReference>
<dbReference type="EMBL" id="FJUX01000200">
    <property type="protein sequence ID" value="CZT13563.1"/>
    <property type="molecule type" value="Genomic_DNA"/>
</dbReference>
<sequence length="35" mass="4201">MATDYWLLLVDIMRHARWSVQHLRPLIALILKLDV</sequence>
<accession>A0A1E1LST3</accession>
<name>A0A1E1LST3_9HELO</name>
<proteinExistence type="predicted"/>
<reference evidence="2" key="1">
    <citation type="submission" date="2016-03" db="EMBL/GenBank/DDBJ databases">
        <authorList>
            <person name="Guldener U."/>
        </authorList>
    </citation>
    <scope>NUCLEOTIDE SEQUENCE [LARGE SCALE GENOMIC DNA]</scope>
    <source>
        <strain evidence="2">04CH-RAC-A.6.1</strain>
    </source>
</reference>
<organism evidence="1 2">
    <name type="scientific">Rhynchosporium agropyri</name>
    <dbReference type="NCBI Taxonomy" id="914238"/>
    <lineage>
        <taxon>Eukaryota</taxon>
        <taxon>Fungi</taxon>
        <taxon>Dikarya</taxon>
        <taxon>Ascomycota</taxon>
        <taxon>Pezizomycotina</taxon>
        <taxon>Leotiomycetes</taxon>
        <taxon>Helotiales</taxon>
        <taxon>Ploettnerulaceae</taxon>
        <taxon>Rhynchosporium</taxon>
    </lineage>
</organism>